<reference evidence="3" key="1">
    <citation type="journal article" date="2011" name="PLoS Genet.">
        <title>Genomic analysis of the necrotrophic fungal pathogens Sclerotinia sclerotiorum and Botrytis cinerea.</title>
        <authorList>
            <person name="Amselem J."/>
            <person name="Cuomo C.A."/>
            <person name="van Kan J.A."/>
            <person name="Viaud M."/>
            <person name="Benito E.P."/>
            <person name="Couloux A."/>
            <person name="Coutinho P.M."/>
            <person name="de Vries R.P."/>
            <person name="Dyer P.S."/>
            <person name="Fillinger S."/>
            <person name="Fournier E."/>
            <person name="Gout L."/>
            <person name="Hahn M."/>
            <person name="Kohn L."/>
            <person name="Lapalu N."/>
            <person name="Plummer K.M."/>
            <person name="Pradier J.M."/>
            <person name="Quevillon E."/>
            <person name="Sharon A."/>
            <person name="Simon A."/>
            <person name="ten Have A."/>
            <person name="Tudzynski B."/>
            <person name="Tudzynski P."/>
            <person name="Wincker P."/>
            <person name="Andrew M."/>
            <person name="Anthouard V."/>
            <person name="Beever R.E."/>
            <person name="Beffa R."/>
            <person name="Benoit I."/>
            <person name="Bouzid O."/>
            <person name="Brault B."/>
            <person name="Chen Z."/>
            <person name="Choquer M."/>
            <person name="Collemare J."/>
            <person name="Cotton P."/>
            <person name="Danchin E.G."/>
            <person name="Da Silva C."/>
            <person name="Gautier A."/>
            <person name="Giraud C."/>
            <person name="Giraud T."/>
            <person name="Gonzalez C."/>
            <person name="Grossetete S."/>
            <person name="Guldener U."/>
            <person name="Henrissat B."/>
            <person name="Howlett B.J."/>
            <person name="Kodira C."/>
            <person name="Kretschmer M."/>
            <person name="Lappartient A."/>
            <person name="Leroch M."/>
            <person name="Levis C."/>
            <person name="Mauceli E."/>
            <person name="Neuveglise C."/>
            <person name="Oeser B."/>
            <person name="Pearson M."/>
            <person name="Poulain J."/>
            <person name="Poussereau N."/>
            <person name="Quesneville H."/>
            <person name="Rascle C."/>
            <person name="Schumacher J."/>
            <person name="Segurens B."/>
            <person name="Sexton A."/>
            <person name="Silva E."/>
            <person name="Sirven C."/>
            <person name="Soanes D.M."/>
            <person name="Talbot N.J."/>
            <person name="Templeton M."/>
            <person name="Yandava C."/>
            <person name="Yarden O."/>
            <person name="Zeng Q."/>
            <person name="Rollins J.A."/>
            <person name="Lebrun M.H."/>
            <person name="Dickman M."/>
        </authorList>
    </citation>
    <scope>NUCLEOTIDE SEQUENCE [LARGE SCALE GENOMIC DNA]</scope>
    <source>
        <strain evidence="3">T4</strain>
    </source>
</reference>
<dbReference type="InParanoid" id="G2YK48"/>
<sequence length="70" mass="7869">MHPQSTIQPTYSHTTNNQLSNNPPKHRLLIPFQPSTSSTYLVSRSKIKALPTFIPSDRTHARTSNPTEPT</sequence>
<dbReference type="AlphaFoldDB" id="G2YK48"/>
<accession>G2YK48</accession>
<name>G2YK48_BOTF4</name>
<evidence type="ECO:0000313" key="2">
    <source>
        <dbReference type="EMBL" id="CCD51996.1"/>
    </source>
</evidence>
<organism evidence="2 3">
    <name type="scientific">Botryotinia fuckeliana (strain T4)</name>
    <name type="common">Noble rot fungus</name>
    <name type="synonym">Botrytis cinerea</name>
    <dbReference type="NCBI Taxonomy" id="999810"/>
    <lineage>
        <taxon>Eukaryota</taxon>
        <taxon>Fungi</taxon>
        <taxon>Dikarya</taxon>
        <taxon>Ascomycota</taxon>
        <taxon>Pezizomycotina</taxon>
        <taxon>Leotiomycetes</taxon>
        <taxon>Helotiales</taxon>
        <taxon>Sclerotiniaceae</taxon>
        <taxon>Botrytis</taxon>
    </lineage>
</organism>
<dbReference type="Proteomes" id="UP000008177">
    <property type="component" value="Unplaced contigs"/>
</dbReference>
<evidence type="ECO:0000256" key="1">
    <source>
        <dbReference type="SAM" id="MobiDB-lite"/>
    </source>
</evidence>
<feature type="region of interest" description="Disordered" evidence="1">
    <location>
        <begin position="1"/>
        <end position="23"/>
    </location>
</feature>
<gene>
    <name evidence="2" type="ORF">BofuT4_uP081550.1</name>
</gene>
<protein>
    <submittedName>
        <fullName evidence="2">Uncharacterized protein</fullName>
    </submittedName>
</protein>
<proteinExistence type="predicted"/>
<dbReference type="EMBL" id="FQ790340">
    <property type="protein sequence ID" value="CCD51996.1"/>
    <property type="molecule type" value="Genomic_DNA"/>
</dbReference>
<evidence type="ECO:0000313" key="3">
    <source>
        <dbReference type="Proteomes" id="UP000008177"/>
    </source>
</evidence>
<dbReference type="HOGENOM" id="CLU_2757514_0_0_1"/>